<dbReference type="RefSeq" id="WP_210662933.1">
    <property type="nucleotide sequence ID" value="NZ_JAGKSP010000014.1"/>
</dbReference>
<dbReference type="EMBL" id="JAGKSP010000014">
    <property type="protein sequence ID" value="MBP3966065.1"/>
    <property type="molecule type" value="Genomic_DNA"/>
</dbReference>
<proteinExistence type="predicted"/>
<protein>
    <submittedName>
        <fullName evidence="1">Uncharacterized protein</fullName>
    </submittedName>
</protein>
<name>A0ABS5CJL0_9BACL</name>
<gene>
    <name evidence="1" type="ORF">I8J30_25500</name>
</gene>
<comment type="caution">
    <text evidence="1">The sequence shown here is derived from an EMBL/GenBank/DDBJ whole genome shotgun (WGS) entry which is preliminary data.</text>
</comment>
<evidence type="ECO:0000313" key="2">
    <source>
        <dbReference type="Proteomes" id="UP000673394"/>
    </source>
</evidence>
<accession>A0ABS5CJL0</accession>
<sequence length="108" mass="11760">MAGLKTFVNNTGAALDITLFIRAGLEPYNQYGTESFTLGPFGTEEVAYGDDDNTFLNGILLFTIFEGDLYSKMQFVVTRGSTLDALLNTNSTLTYTLSNTDYVLSGSN</sequence>
<keyword evidence="2" id="KW-1185">Reference proteome</keyword>
<dbReference type="Proteomes" id="UP000673394">
    <property type="component" value="Unassembled WGS sequence"/>
</dbReference>
<evidence type="ECO:0000313" key="1">
    <source>
        <dbReference type="EMBL" id="MBP3966065.1"/>
    </source>
</evidence>
<organism evidence="1 2">
    <name type="scientific">Paenibacillus lignilyticus</name>
    <dbReference type="NCBI Taxonomy" id="1172615"/>
    <lineage>
        <taxon>Bacteria</taxon>
        <taxon>Bacillati</taxon>
        <taxon>Bacillota</taxon>
        <taxon>Bacilli</taxon>
        <taxon>Bacillales</taxon>
        <taxon>Paenibacillaceae</taxon>
        <taxon>Paenibacillus</taxon>
    </lineage>
</organism>
<reference evidence="1 2" key="1">
    <citation type="submission" date="2021-04" db="EMBL/GenBank/DDBJ databases">
        <title>Paenibacillus sp. DLE-14 whole genome sequence.</title>
        <authorList>
            <person name="Ham Y.J."/>
        </authorList>
    </citation>
    <scope>NUCLEOTIDE SEQUENCE [LARGE SCALE GENOMIC DNA]</scope>
    <source>
        <strain evidence="1 2">DLE-14</strain>
    </source>
</reference>